<evidence type="ECO:0000256" key="1">
    <source>
        <dbReference type="SAM" id="SignalP"/>
    </source>
</evidence>
<organism evidence="2 3">
    <name type="scientific">Clunio marinus</name>
    <dbReference type="NCBI Taxonomy" id="568069"/>
    <lineage>
        <taxon>Eukaryota</taxon>
        <taxon>Metazoa</taxon>
        <taxon>Ecdysozoa</taxon>
        <taxon>Arthropoda</taxon>
        <taxon>Hexapoda</taxon>
        <taxon>Insecta</taxon>
        <taxon>Pterygota</taxon>
        <taxon>Neoptera</taxon>
        <taxon>Endopterygota</taxon>
        <taxon>Diptera</taxon>
        <taxon>Nematocera</taxon>
        <taxon>Chironomoidea</taxon>
        <taxon>Chironomidae</taxon>
        <taxon>Clunio</taxon>
    </lineage>
</organism>
<accession>A0A1J1I902</accession>
<sequence>MAMIVNIIVLSITLTFVSTASAATQCVTGCWYNNVFHPTGSMVSCPVIAQNCIGRDIPGQCCPEEFCGCTRNGIDYAIGDQVPSLGTCNTCWCDGSVSPPLIACNKLDCSLSETALPPPCAAPKFSGGYTYYEFGNIMPNYGYGCAKCFCEYSVDEGPKKVCYPVCEISLTELERAQYEDPPWV</sequence>
<feature type="chain" id="PRO_5012881993" evidence="1">
    <location>
        <begin position="23"/>
        <end position="184"/>
    </location>
</feature>
<dbReference type="AlphaFoldDB" id="A0A1J1I902"/>
<dbReference type="Proteomes" id="UP000183832">
    <property type="component" value="Unassembled WGS sequence"/>
</dbReference>
<keyword evidence="3" id="KW-1185">Reference proteome</keyword>
<evidence type="ECO:0000313" key="2">
    <source>
        <dbReference type="EMBL" id="CRK96744.1"/>
    </source>
</evidence>
<gene>
    <name evidence="2" type="ORF">CLUMA_CG009970</name>
</gene>
<protein>
    <submittedName>
        <fullName evidence="2">CLUMA_CG009970, isoform A</fullName>
    </submittedName>
</protein>
<keyword evidence="1" id="KW-0732">Signal</keyword>
<feature type="signal peptide" evidence="1">
    <location>
        <begin position="1"/>
        <end position="22"/>
    </location>
</feature>
<dbReference type="SUPFAM" id="SSF57603">
    <property type="entry name" value="FnI-like domain"/>
    <property type="match status" value="1"/>
</dbReference>
<proteinExistence type="predicted"/>
<evidence type="ECO:0000313" key="3">
    <source>
        <dbReference type="Proteomes" id="UP000183832"/>
    </source>
</evidence>
<reference evidence="2 3" key="1">
    <citation type="submission" date="2015-04" db="EMBL/GenBank/DDBJ databases">
        <authorList>
            <person name="Syromyatnikov M.Y."/>
            <person name="Popov V.N."/>
        </authorList>
    </citation>
    <scope>NUCLEOTIDE SEQUENCE [LARGE SCALE GENOMIC DNA]</scope>
</reference>
<name>A0A1J1I902_9DIPT</name>
<dbReference type="EMBL" id="CVRI01000044">
    <property type="protein sequence ID" value="CRK96744.1"/>
    <property type="molecule type" value="Genomic_DNA"/>
</dbReference>